<dbReference type="EMBL" id="BOMF01000033">
    <property type="protein sequence ID" value="GID44575.1"/>
    <property type="molecule type" value="Genomic_DNA"/>
</dbReference>
<keyword evidence="2" id="KW-0732">Signal</keyword>
<evidence type="ECO:0000313" key="3">
    <source>
        <dbReference type="EMBL" id="GID44575.1"/>
    </source>
</evidence>
<gene>
    <name evidence="3" type="ORF">Aca07nite_18500</name>
</gene>
<dbReference type="PROSITE" id="PS51257">
    <property type="entry name" value="PROKAR_LIPOPROTEIN"/>
    <property type="match status" value="1"/>
</dbReference>
<evidence type="ECO:0000256" key="1">
    <source>
        <dbReference type="SAM" id="MobiDB-lite"/>
    </source>
</evidence>
<evidence type="ECO:0008006" key="4">
    <source>
        <dbReference type="Google" id="ProtNLM"/>
    </source>
</evidence>
<proteinExistence type="predicted"/>
<evidence type="ECO:0000256" key="2">
    <source>
        <dbReference type="SAM" id="SignalP"/>
    </source>
</evidence>
<feature type="chain" id="PRO_5046341090" description="Lipoprotein" evidence="2">
    <location>
        <begin position="19"/>
        <end position="219"/>
    </location>
</feature>
<protein>
    <recommendedName>
        <fullName evidence="4">Lipoprotein</fullName>
    </recommendedName>
</protein>
<sequence length="219" mass="23961">MRLRIAAGVAVIAGLVTAGCTDTNDPPNEGTPVSGPPSAGASSMTFGEAYQQVPVDGVGHLKIHWDVPSETDVDEVLAARRALTHVYWGSQATDWTPIMATARFLFTDEYYQRVLAGLGASGAGDPMIGPIWVKLMGVERLGPDQARVTFCTDIGWWREASDSTLQVRKDRANLESFVMRNVPTGDGEQHWLADQHWNPDADRRAKYGAVCTRWAQHQP</sequence>
<feature type="signal peptide" evidence="2">
    <location>
        <begin position="1"/>
        <end position="18"/>
    </location>
</feature>
<accession>A0ABQ3WF47</accession>
<organism evidence="3">
    <name type="scientific">Actinoplanes campanulatus</name>
    <dbReference type="NCBI Taxonomy" id="113559"/>
    <lineage>
        <taxon>Bacteria</taxon>
        <taxon>Bacillati</taxon>
        <taxon>Actinomycetota</taxon>
        <taxon>Actinomycetes</taxon>
        <taxon>Micromonosporales</taxon>
        <taxon>Micromonosporaceae</taxon>
        <taxon>Actinoplanes</taxon>
    </lineage>
</organism>
<dbReference type="RefSeq" id="WP_239140221.1">
    <property type="nucleotide sequence ID" value="NZ_BAAAGQ010000007.1"/>
</dbReference>
<reference evidence="3" key="1">
    <citation type="submission" date="2021-01" db="EMBL/GenBank/DDBJ databases">
        <title>Whole genome shotgun sequence of Actinoplanes capillaceus NBRC 16408.</title>
        <authorList>
            <person name="Komaki H."/>
            <person name="Tamura T."/>
        </authorList>
    </citation>
    <scope>NUCLEOTIDE SEQUENCE [LARGE SCALE GENOMIC DNA]</scope>
    <source>
        <strain evidence="3">NBRC 16408</strain>
    </source>
</reference>
<feature type="region of interest" description="Disordered" evidence="1">
    <location>
        <begin position="20"/>
        <end position="41"/>
    </location>
</feature>
<comment type="caution">
    <text evidence="3">The sequence shown here is derived from an EMBL/GenBank/DDBJ whole genome shotgun (WGS) entry which is preliminary data.</text>
</comment>
<name>A0ABQ3WF47_9ACTN</name>